<proteinExistence type="predicted"/>
<dbReference type="InterPro" id="IPR036397">
    <property type="entry name" value="RNaseH_sf"/>
</dbReference>
<dbReference type="InterPro" id="IPR012337">
    <property type="entry name" value="RNaseH-like_sf"/>
</dbReference>
<evidence type="ECO:0000313" key="2">
    <source>
        <dbReference type="EMBL" id="GBO26292.1"/>
    </source>
</evidence>
<evidence type="ECO:0000313" key="4">
    <source>
        <dbReference type="Proteomes" id="UP000499080"/>
    </source>
</evidence>
<dbReference type="GO" id="GO:0003676">
    <property type="term" value="F:nucleic acid binding"/>
    <property type="evidence" value="ECO:0007669"/>
    <property type="project" value="InterPro"/>
</dbReference>
<accession>A0A4Y2VNU8</accession>
<name>A0A4Y2VNU8_ARAVE</name>
<dbReference type="PROSITE" id="PS50879">
    <property type="entry name" value="RNASE_H_1"/>
    <property type="match status" value="1"/>
</dbReference>
<organism evidence="2 4">
    <name type="scientific">Araneus ventricosus</name>
    <name type="common">Orbweaver spider</name>
    <name type="synonym">Epeira ventricosa</name>
    <dbReference type="NCBI Taxonomy" id="182803"/>
    <lineage>
        <taxon>Eukaryota</taxon>
        <taxon>Metazoa</taxon>
        <taxon>Ecdysozoa</taxon>
        <taxon>Arthropoda</taxon>
        <taxon>Chelicerata</taxon>
        <taxon>Arachnida</taxon>
        <taxon>Araneae</taxon>
        <taxon>Araneomorphae</taxon>
        <taxon>Entelegynae</taxon>
        <taxon>Araneoidea</taxon>
        <taxon>Araneidae</taxon>
        <taxon>Araneus</taxon>
    </lineage>
</organism>
<protein>
    <recommendedName>
        <fullName evidence="1">RNase H type-1 domain-containing protein</fullName>
    </recommendedName>
</protein>
<reference evidence="2 4" key="1">
    <citation type="journal article" date="2019" name="Sci. Rep.">
        <title>Orb-weaving spider Araneus ventricosus genome elucidates the spidroin gene catalogue.</title>
        <authorList>
            <person name="Kono N."/>
            <person name="Nakamura H."/>
            <person name="Ohtoshi R."/>
            <person name="Moran D.A.P."/>
            <person name="Shinohara A."/>
            <person name="Yoshida Y."/>
            <person name="Fujiwara M."/>
            <person name="Mori M."/>
            <person name="Tomita M."/>
            <person name="Arakawa K."/>
        </authorList>
    </citation>
    <scope>NUCLEOTIDE SEQUENCE [LARGE SCALE GENOMIC DNA]</scope>
</reference>
<dbReference type="InterPro" id="IPR002156">
    <property type="entry name" value="RNaseH_domain"/>
</dbReference>
<dbReference type="Gene3D" id="3.30.420.10">
    <property type="entry name" value="Ribonuclease H-like superfamily/Ribonuclease H"/>
    <property type="match status" value="1"/>
</dbReference>
<dbReference type="GO" id="GO:0004523">
    <property type="term" value="F:RNA-DNA hybrid ribonuclease activity"/>
    <property type="evidence" value="ECO:0007669"/>
    <property type="project" value="InterPro"/>
</dbReference>
<keyword evidence="4" id="KW-1185">Reference proteome</keyword>
<dbReference type="Proteomes" id="UP000499080">
    <property type="component" value="Unassembled WGS sequence"/>
</dbReference>
<feature type="domain" description="RNase H type-1" evidence="1">
    <location>
        <begin position="1"/>
        <end position="82"/>
    </location>
</feature>
<dbReference type="EMBL" id="BGPR01074951">
    <property type="protein sequence ID" value="GBO46956.1"/>
    <property type="molecule type" value="Genomic_DNA"/>
</dbReference>
<sequence length="109" mass="12828">MTEIIAIKEAIEYTHERNLRKVKIIADFRSALMSLKSPLVKRQILKHIKESIDDIIELHWVRAHHGQLGNERADELATVKDMIDCPFNRSCVQLRNDAKRSIILKWKER</sequence>
<dbReference type="EMBL" id="BGPR01049303">
    <property type="protein sequence ID" value="GBO26292.1"/>
    <property type="molecule type" value="Genomic_DNA"/>
</dbReference>
<dbReference type="OrthoDB" id="407198at2759"/>
<comment type="caution">
    <text evidence="2">The sequence shown here is derived from an EMBL/GenBank/DDBJ whole genome shotgun (WGS) entry which is preliminary data.</text>
</comment>
<evidence type="ECO:0000259" key="1">
    <source>
        <dbReference type="PROSITE" id="PS50879"/>
    </source>
</evidence>
<gene>
    <name evidence="3" type="ORF">AVEN_116529_1</name>
    <name evidence="2" type="ORF">AVEN_193719_1</name>
</gene>
<dbReference type="AlphaFoldDB" id="A0A4Y2VNU8"/>
<evidence type="ECO:0000313" key="3">
    <source>
        <dbReference type="EMBL" id="GBO46956.1"/>
    </source>
</evidence>
<dbReference type="SUPFAM" id="SSF53098">
    <property type="entry name" value="Ribonuclease H-like"/>
    <property type="match status" value="1"/>
</dbReference>
<dbReference type="Pfam" id="PF00075">
    <property type="entry name" value="RNase_H"/>
    <property type="match status" value="1"/>
</dbReference>